<dbReference type="Proteomes" id="UP000503251">
    <property type="component" value="Chromosome"/>
</dbReference>
<feature type="transmembrane region" description="Helical" evidence="7">
    <location>
        <begin position="83"/>
        <end position="105"/>
    </location>
</feature>
<protein>
    <recommendedName>
        <fullName evidence="12">Membrane protein involved in the export of O-antigen and teichoic acid</fullName>
    </recommendedName>
</protein>
<evidence type="ECO:0000313" key="8">
    <source>
        <dbReference type="EMBL" id="QJT07696.1"/>
    </source>
</evidence>
<dbReference type="PANTHER" id="PTHR30250">
    <property type="entry name" value="PST FAMILY PREDICTED COLANIC ACID TRANSPORTER"/>
    <property type="match status" value="1"/>
</dbReference>
<feature type="transmembrane region" description="Helical" evidence="7">
    <location>
        <begin position="353"/>
        <end position="375"/>
    </location>
</feature>
<keyword evidence="5 7" id="KW-1133">Transmembrane helix</keyword>
<dbReference type="RefSeq" id="WP_144306416.1">
    <property type="nucleotide sequence ID" value="NZ_QMIF01000012.1"/>
</dbReference>
<proteinExistence type="inferred from homology"/>
<name>A0A6P1ZGG9_9BACT</name>
<comment type="subcellular location">
    <subcellularLocation>
        <location evidence="1">Cell membrane</location>
        <topology evidence="1">Multi-pass membrane protein</topology>
    </subcellularLocation>
</comment>
<evidence type="ECO:0000256" key="5">
    <source>
        <dbReference type="ARBA" id="ARBA00022989"/>
    </source>
</evidence>
<evidence type="ECO:0000256" key="7">
    <source>
        <dbReference type="SAM" id="Phobius"/>
    </source>
</evidence>
<organism evidence="9 10">
    <name type="scientific">Oceanidesulfovibrio marinus</name>
    <dbReference type="NCBI Taxonomy" id="370038"/>
    <lineage>
        <taxon>Bacteria</taxon>
        <taxon>Pseudomonadati</taxon>
        <taxon>Thermodesulfobacteriota</taxon>
        <taxon>Desulfovibrionia</taxon>
        <taxon>Desulfovibrionales</taxon>
        <taxon>Desulfovibrionaceae</taxon>
        <taxon>Oceanidesulfovibrio</taxon>
    </lineage>
</organism>
<evidence type="ECO:0000256" key="2">
    <source>
        <dbReference type="ARBA" id="ARBA00007430"/>
    </source>
</evidence>
<evidence type="ECO:0008006" key="12">
    <source>
        <dbReference type="Google" id="ProtNLM"/>
    </source>
</evidence>
<dbReference type="EMBL" id="CP039543">
    <property type="protein sequence ID" value="QJT07696.1"/>
    <property type="molecule type" value="Genomic_DNA"/>
</dbReference>
<keyword evidence="11" id="KW-1185">Reference proteome</keyword>
<evidence type="ECO:0000256" key="4">
    <source>
        <dbReference type="ARBA" id="ARBA00022692"/>
    </source>
</evidence>
<sequence>MDIATKVKRGGKVLAMRQVTYMGLSFANTMVIARMLGPVNYGIASITLNYFFFVFWFADLGTGDYIVKEQEISDDALRSLASLHLVLGIVLAALFSLAAPILAWASTQPEITPLVRCVSIALLFELLASFSINLMRRELDFAYVGGIEMLCQVFIYTTSLTLVFLGASYWAPIIGLMVGSLSKFILAYRKAPYPISLYLKKQYLKPALNFGLRVSGAQALSNLKVLLVPLGVTPILGIGAAGIINLTVRLTQQLSLLRQVTRFMSLGVLSKFATDKERLARVTSKGMAYQALMIGPALALFAVFSTWLIPLVFGEEWFVSAKLFPAVALAFVILSVFDLHITILKLYEKLGAIALHFLAYFLLLYSTACLGMYLFGIWGYIIGQLFSTLSVFVLLRYTHRVLTGIDYSKAFGIVLFSAIPLVASVFMKPIPTFVVYIVSMTMLFIFSKTSREIVVEVLRSAKPTHS</sequence>
<reference evidence="9 10" key="1">
    <citation type="submission" date="2018-06" db="EMBL/GenBank/DDBJ databases">
        <title>Complete genome of Desulfovibrio marinus P48SEP.</title>
        <authorList>
            <person name="Crispim J.S."/>
            <person name="Vidigal P.M.P."/>
            <person name="Silva L.C.F."/>
            <person name="Araujo L.C."/>
            <person name="Laguardia C.N."/>
            <person name="Dias R.S."/>
            <person name="Sousa M.P."/>
            <person name="Paula S.O."/>
            <person name="Silva C."/>
        </authorList>
    </citation>
    <scope>NUCLEOTIDE SEQUENCE [LARGE SCALE GENOMIC DNA]</scope>
    <source>
        <strain evidence="9 10">P48SEP</strain>
    </source>
</reference>
<evidence type="ECO:0000313" key="10">
    <source>
        <dbReference type="Proteomes" id="UP000434052"/>
    </source>
</evidence>
<evidence type="ECO:0000313" key="9">
    <source>
        <dbReference type="EMBL" id="TVM32054.1"/>
    </source>
</evidence>
<dbReference type="InterPro" id="IPR050833">
    <property type="entry name" value="Poly_Biosynth_Transport"/>
</dbReference>
<dbReference type="AlphaFoldDB" id="A0A6P1ZGG9"/>
<reference evidence="8 11" key="2">
    <citation type="submission" date="2019-04" db="EMBL/GenBank/DDBJ databases">
        <title>Isolation and culture of sulfate reducing bacteria from the cold seep of the South China Sea.</title>
        <authorList>
            <person name="Sun C."/>
            <person name="Liu R."/>
        </authorList>
    </citation>
    <scope>NUCLEOTIDE SEQUENCE [LARGE SCALE GENOMIC DNA]</scope>
    <source>
        <strain evidence="8 11">CS1</strain>
    </source>
</reference>
<gene>
    <name evidence="9" type="ORF">DQK91_16090</name>
    <name evidence="8" type="ORF">E8L03_01590</name>
</gene>
<keyword evidence="6 7" id="KW-0472">Membrane</keyword>
<dbReference type="EMBL" id="QMIF01000012">
    <property type="protein sequence ID" value="TVM32054.1"/>
    <property type="molecule type" value="Genomic_DNA"/>
</dbReference>
<evidence type="ECO:0000256" key="3">
    <source>
        <dbReference type="ARBA" id="ARBA00022475"/>
    </source>
</evidence>
<keyword evidence="4 7" id="KW-0812">Transmembrane</keyword>
<keyword evidence="3" id="KW-1003">Cell membrane</keyword>
<feature type="transmembrane region" description="Helical" evidence="7">
    <location>
        <begin position="111"/>
        <end position="134"/>
    </location>
</feature>
<evidence type="ECO:0000256" key="6">
    <source>
        <dbReference type="ARBA" id="ARBA00023136"/>
    </source>
</evidence>
<dbReference type="PANTHER" id="PTHR30250:SF10">
    <property type="entry name" value="LIPOPOLYSACCHARIDE BIOSYNTHESIS PROTEIN WZXC"/>
    <property type="match status" value="1"/>
</dbReference>
<feature type="transmembrane region" description="Helical" evidence="7">
    <location>
        <begin position="433"/>
        <end position="450"/>
    </location>
</feature>
<feature type="transmembrane region" description="Helical" evidence="7">
    <location>
        <begin position="410"/>
        <end position="427"/>
    </location>
</feature>
<feature type="transmembrane region" description="Helical" evidence="7">
    <location>
        <begin position="381"/>
        <end position="398"/>
    </location>
</feature>
<feature type="transmembrane region" description="Helical" evidence="7">
    <location>
        <begin position="286"/>
        <end position="309"/>
    </location>
</feature>
<dbReference type="GO" id="GO:0005886">
    <property type="term" value="C:plasma membrane"/>
    <property type="evidence" value="ECO:0007669"/>
    <property type="project" value="UniProtKB-SubCell"/>
</dbReference>
<feature type="transmembrane region" description="Helical" evidence="7">
    <location>
        <begin position="43"/>
        <end position="62"/>
    </location>
</feature>
<accession>A0A6P1ZGG9</accession>
<evidence type="ECO:0000256" key="1">
    <source>
        <dbReference type="ARBA" id="ARBA00004651"/>
    </source>
</evidence>
<feature type="transmembrane region" description="Helical" evidence="7">
    <location>
        <begin position="321"/>
        <end position="341"/>
    </location>
</feature>
<evidence type="ECO:0000313" key="11">
    <source>
        <dbReference type="Proteomes" id="UP000503251"/>
    </source>
</evidence>
<dbReference type="OrthoDB" id="8538786at2"/>
<comment type="similarity">
    <text evidence="2">Belongs to the polysaccharide synthase family.</text>
</comment>
<feature type="transmembrane region" description="Helical" evidence="7">
    <location>
        <begin position="21"/>
        <end position="37"/>
    </location>
</feature>
<feature type="transmembrane region" description="Helical" evidence="7">
    <location>
        <begin position="225"/>
        <end position="244"/>
    </location>
</feature>
<dbReference type="Pfam" id="PF13440">
    <property type="entry name" value="Polysacc_synt_3"/>
    <property type="match status" value="1"/>
</dbReference>
<dbReference type="Proteomes" id="UP000434052">
    <property type="component" value="Unassembled WGS sequence"/>
</dbReference>